<dbReference type="AlphaFoldDB" id="A0A7S9KR53"/>
<protein>
    <submittedName>
        <fullName evidence="2">Uncharacterized protein</fullName>
    </submittedName>
</protein>
<reference evidence="2 3" key="1">
    <citation type="journal article" date="2018" name="PLoS Genet.">
        <title>Repeat elements organise 3D genome structure and mediate transcription in the filamentous fungus Epichloe festucae.</title>
        <authorList>
            <person name="Winter D.J."/>
            <person name="Ganley A.R.D."/>
            <person name="Young C.A."/>
            <person name="Liachko I."/>
            <person name="Schardl C.L."/>
            <person name="Dupont P.Y."/>
            <person name="Berry D."/>
            <person name="Ram A."/>
            <person name="Scott B."/>
            <person name="Cox M.P."/>
        </authorList>
    </citation>
    <scope>NUCLEOTIDE SEQUENCE [LARGE SCALE GENOMIC DNA]</scope>
    <source>
        <strain evidence="2 3">Fl1</strain>
    </source>
</reference>
<evidence type="ECO:0000313" key="2">
    <source>
        <dbReference type="EMBL" id="QPG98292.1"/>
    </source>
</evidence>
<evidence type="ECO:0000256" key="1">
    <source>
        <dbReference type="SAM" id="MobiDB-lite"/>
    </source>
</evidence>
<feature type="compositionally biased region" description="Basic residues" evidence="1">
    <location>
        <begin position="1"/>
        <end position="10"/>
    </location>
</feature>
<gene>
    <name evidence="2" type="ORF">C2857_007461</name>
</gene>
<feature type="compositionally biased region" description="Basic and acidic residues" evidence="1">
    <location>
        <begin position="17"/>
        <end position="32"/>
    </location>
</feature>
<accession>A0A7S9KR53</accession>
<proteinExistence type="predicted"/>
<keyword evidence="3" id="KW-1185">Reference proteome</keyword>
<dbReference type="Proteomes" id="UP000594364">
    <property type="component" value="Chromosome 2"/>
</dbReference>
<dbReference type="EMBL" id="CP031386">
    <property type="protein sequence ID" value="QPG98292.1"/>
    <property type="molecule type" value="Genomic_DNA"/>
</dbReference>
<feature type="region of interest" description="Disordered" evidence="1">
    <location>
        <begin position="1"/>
        <end position="39"/>
    </location>
</feature>
<sequence length="243" mass="26153">MSASHSRRKAPPATHGRHTEDAARAKGRRASEMARNNQHSAFQGRAVATWAGRLPTARPESKTGYKLLCAVAQPGPGDGSAKAGASWMTITTPDGEGVEQVFQVCLELHQRELARHVPRDAARGGCSRQADARCRQAEAPPSRCGVAMFCHVVKAVIEERWGLFIASYLSLAGERWPAGISSSGSRPECGFDAKLPSPGLGGDLDTLCVRTWPIFPPTDEAGVPWVRPILTDPDSFRCRSGEL</sequence>
<organism evidence="2 3">
    <name type="scientific">Epichloe festucae (strain Fl1)</name>
    <dbReference type="NCBI Taxonomy" id="877507"/>
    <lineage>
        <taxon>Eukaryota</taxon>
        <taxon>Fungi</taxon>
        <taxon>Dikarya</taxon>
        <taxon>Ascomycota</taxon>
        <taxon>Pezizomycotina</taxon>
        <taxon>Sordariomycetes</taxon>
        <taxon>Hypocreomycetidae</taxon>
        <taxon>Hypocreales</taxon>
        <taxon>Clavicipitaceae</taxon>
        <taxon>Epichloe</taxon>
    </lineage>
</organism>
<name>A0A7S9KR53_EPIFF</name>
<evidence type="ECO:0000313" key="3">
    <source>
        <dbReference type="Proteomes" id="UP000594364"/>
    </source>
</evidence>